<proteinExistence type="predicted"/>
<reference evidence="1" key="1">
    <citation type="submission" date="2023-04" db="EMBL/GenBank/DDBJ databases">
        <title>A chromosome-level genome assembly of the parasitoid wasp Eretmocerus hayati.</title>
        <authorList>
            <person name="Zhong Y."/>
            <person name="Liu S."/>
            <person name="Liu Y."/>
        </authorList>
    </citation>
    <scope>NUCLEOTIDE SEQUENCE</scope>
    <source>
        <strain evidence="1">ZJU_SS_LIU_2023</strain>
    </source>
</reference>
<evidence type="ECO:0000313" key="2">
    <source>
        <dbReference type="Proteomes" id="UP001239111"/>
    </source>
</evidence>
<dbReference type="Proteomes" id="UP001239111">
    <property type="component" value="Chromosome 3"/>
</dbReference>
<comment type="caution">
    <text evidence="1">The sequence shown here is derived from an EMBL/GenBank/DDBJ whole genome shotgun (WGS) entry which is preliminary data.</text>
</comment>
<name>A0ACC2NJH3_9HYME</name>
<protein>
    <submittedName>
        <fullName evidence="1">Uncharacterized protein</fullName>
    </submittedName>
</protein>
<dbReference type="EMBL" id="CM056743">
    <property type="protein sequence ID" value="KAJ8671345.1"/>
    <property type="molecule type" value="Genomic_DNA"/>
</dbReference>
<gene>
    <name evidence="1" type="ORF">QAD02_002604</name>
</gene>
<accession>A0ACC2NJH3</accession>
<evidence type="ECO:0000313" key="1">
    <source>
        <dbReference type="EMBL" id="KAJ8671345.1"/>
    </source>
</evidence>
<organism evidence="1 2">
    <name type="scientific">Eretmocerus hayati</name>
    <dbReference type="NCBI Taxonomy" id="131215"/>
    <lineage>
        <taxon>Eukaryota</taxon>
        <taxon>Metazoa</taxon>
        <taxon>Ecdysozoa</taxon>
        <taxon>Arthropoda</taxon>
        <taxon>Hexapoda</taxon>
        <taxon>Insecta</taxon>
        <taxon>Pterygota</taxon>
        <taxon>Neoptera</taxon>
        <taxon>Endopterygota</taxon>
        <taxon>Hymenoptera</taxon>
        <taxon>Apocrita</taxon>
        <taxon>Proctotrupomorpha</taxon>
        <taxon>Chalcidoidea</taxon>
        <taxon>Aphelinidae</taxon>
        <taxon>Aphelininae</taxon>
        <taxon>Eretmocerus</taxon>
    </lineage>
</organism>
<keyword evidence="2" id="KW-1185">Reference proteome</keyword>
<sequence>MNYQNASWEDARPKTEYARSQVIPRTPATLAEVPERLENYERMQGFYRTSVSLATGACAIIFILAAMVPFLEIAQVLEADGTFRPSRDSRVFGSHNDIAKRARSQCRGYVLAPPEDAADVDEPVLSDDEDLDVREQDREAEALVALIQQRMQEGPGDIAVANEDANVVPQRHRRAQAAAARIQNQQNLQPGQAQRRARSPEPIVRNQRPRLDVIENVDAGVDRVGQQAQVGPLAPVPRAEPLNGDVQMAPLDLAVPQNVVALNGGGEAAPIANVADMNLRLEVADDENAIAFAFEARRGDEAEAHDQLGFEQAGREEHERAIEVEEEHDRNHDLGNAPPQPMPHNHANGWIRVEGEEDDAVEVDFRPLRVPDIEQEAVRARDGFIFEEEAGAFDVIYRPCEVGVGSGDSGDDTLNGMVDEEVDREFPEDFFEMMQKLRNLERREYVIERSNTDGGNQVDFGRNHDPELGASCIDEVENSIGIVEADQDEPPSDPAGASEMRAPVYSESKDDVYDDDYKAFIRDEVEGVEMPPVIAPQSPIITDILFSRTMCEIDAVGTPQKEVNDSGIDVTECSRSNLDLSTLTDSSTEGVQIWTPPSVIRGKKRKRSSKSRNSLLTQVLNVMQSKRCRTGG</sequence>